<feature type="modified residue" description="N6-(pyridoxal phosphate)lysine" evidence="9">
    <location>
        <position position="211"/>
    </location>
</feature>
<evidence type="ECO:0000256" key="6">
    <source>
        <dbReference type="ARBA" id="ARBA00047199"/>
    </source>
</evidence>
<comment type="catalytic activity">
    <reaction evidence="8">
        <text>L-methionine + H2O = methanethiol + 2-oxobutanoate + NH4(+)</text>
        <dbReference type="Rhea" id="RHEA:23800"/>
        <dbReference type="ChEBI" id="CHEBI:15377"/>
        <dbReference type="ChEBI" id="CHEBI:16007"/>
        <dbReference type="ChEBI" id="CHEBI:16763"/>
        <dbReference type="ChEBI" id="CHEBI:28938"/>
        <dbReference type="ChEBI" id="CHEBI:57844"/>
        <dbReference type="EC" id="4.4.1.11"/>
    </reaction>
    <physiologicalReaction direction="left-to-right" evidence="8">
        <dbReference type="Rhea" id="RHEA:23801"/>
    </physiologicalReaction>
</comment>
<comment type="caution">
    <text evidence="12">The sequence shown here is derived from an EMBL/GenBank/DDBJ whole genome shotgun (WGS) entry which is preliminary data.</text>
</comment>
<evidence type="ECO:0000256" key="7">
    <source>
        <dbReference type="ARBA" id="ARBA00048780"/>
    </source>
</evidence>
<dbReference type="Proteomes" id="UP000023067">
    <property type="component" value="Unassembled WGS sequence"/>
</dbReference>
<evidence type="ECO:0000256" key="1">
    <source>
        <dbReference type="ARBA" id="ARBA00001933"/>
    </source>
</evidence>
<dbReference type="GO" id="GO:0006535">
    <property type="term" value="P:cysteine biosynthetic process from serine"/>
    <property type="evidence" value="ECO:0007669"/>
    <property type="project" value="TreeGrafter"/>
</dbReference>
<dbReference type="RefSeq" id="WP_038370068.1">
    <property type="nucleotide sequence ID" value="NZ_BAAAOW010000001.1"/>
</dbReference>
<reference evidence="12 13" key="1">
    <citation type="submission" date="2014-02" db="EMBL/GenBank/DDBJ databases">
        <title>Genome sequence of Brachybacterium phenoliresistens strain W13A50.</title>
        <authorList>
            <person name="Wang X."/>
        </authorList>
    </citation>
    <scope>NUCLEOTIDE SEQUENCE [LARGE SCALE GENOMIC DNA]</scope>
    <source>
        <strain evidence="12 13">W13A50</strain>
    </source>
</reference>
<evidence type="ECO:0000256" key="2">
    <source>
        <dbReference type="ARBA" id="ARBA00009077"/>
    </source>
</evidence>
<dbReference type="GO" id="GO:0004124">
    <property type="term" value="F:cysteine synthase activity"/>
    <property type="evidence" value="ECO:0007669"/>
    <property type="project" value="TreeGrafter"/>
</dbReference>
<sequence length="450" mass="46687">MSTSVSNGYSSTAQTHAGYEPEGPHRSIAVPVHSTTAYAAESFQQLKDLFARKRDGYAYSRSGNPTTCVLERRVAELEGGIGAIAVASGQAAVAVGVLGLLTPGDHLVAATRLYGGTVEFFDDSLADFGATWTGADPWDLEAVAAAFTDRTRVLFVESIANPGAQLADIAALAEIAHARDAVLVVDNTVASPALLRPGALGADVVIHSATKYLGGHGAALAGIVVDTGRFDPRRCPQLFPRITGHNERFGVTFADEYERGGSGYLAYARAKYLTDFGASLPAASASLLLTGIETLDLRMDRICASTAHLAAALREHPLVTRVHHPSSPGRPDAHIARRDFPRGTSGVFAIDLAGGEKAAEAFLDALELITLAVNIGDSRSLAVHPGSTTHCHLTPAQLAACGVTEGTVRLSIGLEDPADLLADLEQALSAAAAVAVSEPAPSPEVSTVGA</sequence>
<evidence type="ECO:0000313" key="12">
    <source>
        <dbReference type="EMBL" id="EWS82585.1"/>
    </source>
</evidence>
<comment type="cofactor">
    <cofactor evidence="1 10">
        <name>pyridoxal 5'-phosphate</name>
        <dbReference type="ChEBI" id="CHEBI:597326"/>
    </cofactor>
</comment>
<organism evidence="12 13">
    <name type="scientific">Brachybacterium phenoliresistens</name>
    <dbReference type="NCBI Taxonomy" id="396014"/>
    <lineage>
        <taxon>Bacteria</taxon>
        <taxon>Bacillati</taxon>
        <taxon>Actinomycetota</taxon>
        <taxon>Actinomycetes</taxon>
        <taxon>Micrococcales</taxon>
        <taxon>Dermabacteraceae</taxon>
        <taxon>Brachybacterium</taxon>
    </lineage>
</organism>
<evidence type="ECO:0000256" key="3">
    <source>
        <dbReference type="ARBA" id="ARBA00022679"/>
    </source>
</evidence>
<evidence type="ECO:0000313" key="13">
    <source>
        <dbReference type="Proteomes" id="UP000023067"/>
    </source>
</evidence>
<dbReference type="GO" id="GO:0019346">
    <property type="term" value="P:transsulfuration"/>
    <property type="evidence" value="ECO:0007669"/>
    <property type="project" value="InterPro"/>
</dbReference>
<keyword evidence="4 9" id="KW-0663">Pyridoxal phosphate</keyword>
<dbReference type="Gene3D" id="3.40.640.10">
    <property type="entry name" value="Type I PLP-dependent aspartate aminotransferase-like (Major domain)"/>
    <property type="match status" value="1"/>
</dbReference>
<gene>
    <name evidence="12" type="ORF">BF93_05985</name>
</gene>
<dbReference type="Gene3D" id="3.90.1150.10">
    <property type="entry name" value="Aspartate Aminotransferase, domain 1"/>
    <property type="match status" value="1"/>
</dbReference>
<dbReference type="SUPFAM" id="SSF53383">
    <property type="entry name" value="PLP-dependent transferases"/>
    <property type="match status" value="1"/>
</dbReference>
<evidence type="ECO:0000256" key="5">
    <source>
        <dbReference type="ARBA" id="ARBA00047175"/>
    </source>
</evidence>
<proteinExistence type="inferred from homology"/>
<dbReference type="InterPro" id="IPR006235">
    <property type="entry name" value="OAc-hSer/O-AcSer_sulfhydrylase"/>
</dbReference>
<dbReference type="CDD" id="cd00614">
    <property type="entry name" value="CGS_like"/>
    <property type="match status" value="1"/>
</dbReference>
<accession>Z9JW47</accession>
<dbReference type="OrthoDB" id="9780685at2"/>
<dbReference type="InterPro" id="IPR000277">
    <property type="entry name" value="Cys/Met-Metab_PyrdxlP-dep_enz"/>
</dbReference>
<dbReference type="InterPro" id="IPR015422">
    <property type="entry name" value="PyrdxlP-dep_Trfase_small"/>
</dbReference>
<evidence type="ECO:0000256" key="10">
    <source>
        <dbReference type="RuleBase" id="RU362118"/>
    </source>
</evidence>
<dbReference type="GO" id="GO:0003961">
    <property type="term" value="F:O-acetylhomoserine aminocarboxypropyltransferase activity"/>
    <property type="evidence" value="ECO:0007669"/>
    <property type="project" value="TreeGrafter"/>
</dbReference>
<comment type="catalytic activity">
    <reaction evidence="7">
        <text>L-homocysteine + H2O = 2-oxobutanoate + hydrogen sulfide + NH4(+) + H(+)</text>
        <dbReference type="Rhea" id="RHEA:14501"/>
        <dbReference type="ChEBI" id="CHEBI:15377"/>
        <dbReference type="ChEBI" id="CHEBI:15378"/>
        <dbReference type="ChEBI" id="CHEBI:16763"/>
        <dbReference type="ChEBI" id="CHEBI:28938"/>
        <dbReference type="ChEBI" id="CHEBI:29919"/>
        <dbReference type="ChEBI" id="CHEBI:58199"/>
        <dbReference type="EC" id="4.4.1.2"/>
    </reaction>
    <physiologicalReaction direction="left-to-right" evidence="7">
        <dbReference type="Rhea" id="RHEA:14502"/>
    </physiologicalReaction>
</comment>
<dbReference type="PROSITE" id="PS00868">
    <property type="entry name" value="CYS_MET_METAB_PP"/>
    <property type="match status" value="1"/>
</dbReference>
<name>Z9JW47_9MICO</name>
<keyword evidence="13" id="KW-1185">Reference proteome</keyword>
<dbReference type="GO" id="GO:0047982">
    <property type="term" value="F:homocysteine desulfhydrase activity"/>
    <property type="evidence" value="ECO:0007669"/>
    <property type="project" value="UniProtKB-EC"/>
</dbReference>
<feature type="compositionally biased region" description="Polar residues" evidence="11">
    <location>
        <begin position="1"/>
        <end position="15"/>
    </location>
</feature>
<dbReference type="PIRSF" id="PIRSF001434">
    <property type="entry name" value="CGS"/>
    <property type="match status" value="1"/>
</dbReference>
<protein>
    <recommendedName>
        <fullName evidence="5">homocysteine desulfhydrase</fullName>
        <ecNumber evidence="5">4.4.1.2</ecNumber>
    </recommendedName>
    <alternativeName>
        <fullName evidence="6">Homocysteine desulfhydrase</fullName>
    </alternativeName>
</protein>
<dbReference type="PATRIC" id="fig|396014.3.peg.197"/>
<dbReference type="GO" id="GO:0005737">
    <property type="term" value="C:cytoplasm"/>
    <property type="evidence" value="ECO:0007669"/>
    <property type="project" value="TreeGrafter"/>
</dbReference>
<keyword evidence="3 12" id="KW-0808">Transferase</keyword>
<dbReference type="Pfam" id="PF01053">
    <property type="entry name" value="Cys_Met_Meta_PP"/>
    <property type="match status" value="1"/>
</dbReference>
<dbReference type="STRING" id="396014.BF93_05985"/>
<dbReference type="GO" id="GO:0071269">
    <property type="term" value="P:L-homocysteine biosynthetic process"/>
    <property type="evidence" value="ECO:0007669"/>
    <property type="project" value="TreeGrafter"/>
</dbReference>
<dbReference type="HOGENOM" id="CLU_018986_4_0_11"/>
<dbReference type="PANTHER" id="PTHR43797:SF2">
    <property type="entry name" value="HOMOCYSTEINE_CYSTEINE SYNTHASE"/>
    <property type="match status" value="1"/>
</dbReference>
<dbReference type="InterPro" id="IPR054542">
    <property type="entry name" value="Cys_met_metab_PP"/>
</dbReference>
<dbReference type="AlphaFoldDB" id="Z9JW47"/>
<evidence type="ECO:0000256" key="11">
    <source>
        <dbReference type="SAM" id="MobiDB-lite"/>
    </source>
</evidence>
<evidence type="ECO:0000256" key="4">
    <source>
        <dbReference type="ARBA" id="ARBA00022898"/>
    </source>
</evidence>
<dbReference type="EC" id="4.4.1.2" evidence="5"/>
<dbReference type="InterPro" id="IPR015421">
    <property type="entry name" value="PyrdxlP-dep_Trfase_major"/>
</dbReference>
<comment type="similarity">
    <text evidence="2 10">Belongs to the trans-sulfuration enzymes family.</text>
</comment>
<dbReference type="EMBL" id="JDYK01000002">
    <property type="protein sequence ID" value="EWS82585.1"/>
    <property type="molecule type" value="Genomic_DNA"/>
</dbReference>
<dbReference type="InterPro" id="IPR015424">
    <property type="entry name" value="PyrdxlP-dep_Trfase"/>
</dbReference>
<evidence type="ECO:0000256" key="8">
    <source>
        <dbReference type="ARBA" id="ARBA00052699"/>
    </source>
</evidence>
<feature type="region of interest" description="Disordered" evidence="11">
    <location>
        <begin position="1"/>
        <end position="26"/>
    </location>
</feature>
<dbReference type="PANTHER" id="PTHR43797">
    <property type="entry name" value="HOMOCYSTEINE/CYSTEINE SYNTHASE"/>
    <property type="match status" value="1"/>
</dbReference>
<evidence type="ECO:0000256" key="9">
    <source>
        <dbReference type="PIRSR" id="PIRSR001434-2"/>
    </source>
</evidence>
<dbReference type="GO" id="GO:0030170">
    <property type="term" value="F:pyridoxal phosphate binding"/>
    <property type="evidence" value="ECO:0007669"/>
    <property type="project" value="InterPro"/>
</dbReference>
<dbReference type="GO" id="GO:0018826">
    <property type="term" value="F:methionine gamma-lyase activity"/>
    <property type="evidence" value="ECO:0007669"/>
    <property type="project" value="UniProtKB-EC"/>
</dbReference>
<dbReference type="FunFam" id="3.40.640.10:FF:000046">
    <property type="entry name" value="Cystathionine gamma-lyase"/>
    <property type="match status" value="1"/>
</dbReference>
<dbReference type="eggNOG" id="COG2873">
    <property type="taxonomic scope" value="Bacteria"/>
</dbReference>